<dbReference type="InterPro" id="IPR008395">
    <property type="entry name" value="Agenet-like_dom"/>
</dbReference>
<evidence type="ECO:0000313" key="3">
    <source>
        <dbReference type="Proteomes" id="UP001370490"/>
    </source>
</evidence>
<dbReference type="PANTHER" id="PTHR31917">
    <property type="entry name" value="AGENET DOMAIN-CONTAINING PROTEIN-RELATED"/>
    <property type="match status" value="1"/>
</dbReference>
<proteinExistence type="predicted"/>
<dbReference type="Pfam" id="PF05641">
    <property type="entry name" value="Agenet"/>
    <property type="match status" value="1"/>
</dbReference>
<sequence>MNVISAKCVDAPATILTREDYKKCVQAFPDSVLTRLHFCVRQFQSNKVKPFDLRKLRGSVEQPNLSYFDTSISLRPESDLNGQEAEDIKNRGSVRRGAKRIRTCRGRQGALIKHSSLGSSGLVTQVMDCETPLQNLFSDQKSLSFQCAKSGHRQMYHFRGQDSGIRGCWFRCIILQPSGKPMKVQYDDLQDEDGCGNLEWYRLSKIMRLDCSTESLRVLTQMVSCSDKEWIRASRVALPDKLGMRCSGRSTIRPRPPATNHADLVFELGTPVDTWWSDGRWEGVVIGIDDYGDNNLQVYFPAISHAGHRKFQVVLNPIGKKGGHSTNKAVVVYLNPRESY</sequence>
<comment type="caution">
    <text evidence="2">The sequence shown here is derived from an EMBL/GenBank/DDBJ whole genome shotgun (WGS) entry which is preliminary data.</text>
</comment>
<dbReference type="AlphaFoldDB" id="A0AAN8ZHK5"/>
<evidence type="ECO:0000313" key="2">
    <source>
        <dbReference type="EMBL" id="KAK6934590.1"/>
    </source>
</evidence>
<dbReference type="EMBL" id="JBAMMX010000008">
    <property type="protein sequence ID" value="KAK6934590.1"/>
    <property type="molecule type" value="Genomic_DNA"/>
</dbReference>
<keyword evidence="3" id="KW-1185">Reference proteome</keyword>
<feature type="domain" description="Agenet-like" evidence="1">
    <location>
        <begin position="160"/>
        <end position="257"/>
    </location>
</feature>
<reference evidence="2 3" key="1">
    <citation type="submission" date="2023-12" db="EMBL/GenBank/DDBJ databases">
        <title>A high-quality genome assembly for Dillenia turbinata (Dilleniales).</title>
        <authorList>
            <person name="Chanderbali A."/>
        </authorList>
    </citation>
    <scope>NUCLEOTIDE SEQUENCE [LARGE SCALE GENOMIC DNA]</scope>
    <source>
        <strain evidence="2">LSX21</strain>
        <tissue evidence="2">Leaf</tissue>
    </source>
</reference>
<dbReference type="PANTHER" id="PTHR31917:SF101">
    <property type="entry name" value="OS07G0607300 PROTEIN"/>
    <property type="match status" value="1"/>
</dbReference>
<evidence type="ECO:0000259" key="1">
    <source>
        <dbReference type="Pfam" id="PF05641"/>
    </source>
</evidence>
<organism evidence="2 3">
    <name type="scientific">Dillenia turbinata</name>
    <dbReference type="NCBI Taxonomy" id="194707"/>
    <lineage>
        <taxon>Eukaryota</taxon>
        <taxon>Viridiplantae</taxon>
        <taxon>Streptophyta</taxon>
        <taxon>Embryophyta</taxon>
        <taxon>Tracheophyta</taxon>
        <taxon>Spermatophyta</taxon>
        <taxon>Magnoliopsida</taxon>
        <taxon>eudicotyledons</taxon>
        <taxon>Gunneridae</taxon>
        <taxon>Pentapetalae</taxon>
        <taxon>Dilleniales</taxon>
        <taxon>Dilleniaceae</taxon>
        <taxon>Dillenia</taxon>
    </lineage>
</organism>
<dbReference type="Proteomes" id="UP001370490">
    <property type="component" value="Unassembled WGS sequence"/>
</dbReference>
<protein>
    <submittedName>
        <fullName evidence="2">Agenet-like domain</fullName>
    </submittedName>
</protein>
<accession>A0AAN8ZHK5</accession>
<gene>
    <name evidence="2" type="ORF">RJ641_034745</name>
</gene>
<name>A0AAN8ZHK5_9MAGN</name>